<keyword evidence="7 9" id="KW-1133">Transmembrane helix</keyword>
<dbReference type="EMBL" id="CP036291">
    <property type="protein sequence ID" value="QDU87212.1"/>
    <property type="molecule type" value="Genomic_DNA"/>
</dbReference>
<feature type="transmembrane region" description="Helical" evidence="9">
    <location>
        <begin position="20"/>
        <end position="43"/>
    </location>
</feature>
<dbReference type="SUPFAM" id="SSF52540">
    <property type="entry name" value="P-loop containing nucleoside triphosphate hydrolases"/>
    <property type="match status" value="1"/>
</dbReference>
<evidence type="ECO:0000256" key="3">
    <source>
        <dbReference type="ARBA" id="ARBA00022475"/>
    </source>
</evidence>
<dbReference type="PROSITE" id="PS00211">
    <property type="entry name" value="ABC_TRANSPORTER_1"/>
    <property type="match status" value="1"/>
</dbReference>
<keyword evidence="13" id="KW-1185">Reference proteome</keyword>
<evidence type="ECO:0000256" key="1">
    <source>
        <dbReference type="ARBA" id="ARBA00004651"/>
    </source>
</evidence>
<proteinExistence type="predicted"/>
<evidence type="ECO:0000256" key="7">
    <source>
        <dbReference type="ARBA" id="ARBA00022989"/>
    </source>
</evidence>
<evidence type="ECO:0000313" key="12">
    <source>
        <dbReference type="EMBL" id="QDU87212.1"/>
    </source>
</evidence>
<name>A0A518D6V0_9BACT</name>
<keyword evidence="12" id="KW-0378">Hydrolase</keyword>
<dbReference type="InterPro" id="IPR039421">
    <property type="entry name" value="Type_1_exporter"/>
</dbReference>
<dbReference type="Pfam" id="PF00664">
    <property type="entry name" value="ABC_membrane"/>
    <property type="match status" value="1"/>
</dbReference>
<keyword evidence="6 12" id="KW-0067">ATP-binding</keyword>
<dbReference type="PROSITE" id="PS50929">
    <property type="entry name" value="ABC_TM1F"/>
    <property type="match status" value="1"/>
</dbReference>
<dbReference type="PANTHER" id="PTHR24221">
    <property type="entry name" value="ATP-BINDING CASSETTE SUB-FAMILY B"/>
    <property type="match status" value="1"/>
</dbReference>
<dbReference type="SUPFAM" id="SSF90123">
    <property type="entry name" value="ABC transporter transmembrane region"/>
    <property type="match status" value="1"/>
</dbReference>
<evidence type="ECO:0000259" key="10">
    <source>
        <dbReference type="PROSITE" id="PS50893"/>
    </source>
</evidence>
<dbReference type="GO" id="GO:0005886">
    <property type="term" value="C:plasma membrane"/>
    <property type="evidence" value="ECO:0007669"/>
    <property type="project" value="UniProtKB-SubCell"/>
</dbReference>
<keyword evidence="2" id="KW-0813">Transport</keyword>
<organism evidence="12 13">
    <name type="scientific">Pirellulimonas nuda</name>
    <dbReference type="NCBI Taxonomy" id="2528009"/>
    <lineage>
        <taxon>Bacteria</taxon>
        <taxon>Pseudomonadati</taxon>
        <taxon>Planctomycetota</taxon>
        <taxon>Planctomycetia</taxon>
        <taxon>Pirellulales</taxon>
        <taxon>Lacipirellulaceae</taxon>
        <taxon>Pirellulimonas</taxon>
    </lineage>
</organism>
<dbReference type="InterPro" id="IPR027417">
    <property type="entry name" value="P-loop_NTPase"/>
</dbReference>
<feature type="domain" description="ABC transmembrane type-1" evidence="11">
    <location>
        <begin position="115"/>
        <end position="390"/>
    </location>
</feature>
<evidence type="ECO:0000256" key="4">
    <source>
        <dbReference type="ARBA" id="ARBA00022692"/>
    </source>
</evidence>
<dbReference type="GO" id="GO:0034040">
    <property type="term" value="F:ATPase-coupled lipid transmembrane transporter activity"/>
    <property type="evidence" value="ECO:0007669"/>
    <property type="project" value="TreeGrafter"/>
</dbReference>
<dbReference type="Proteomes" id="UP000317429">
    <property type="component" value="Chromosome"/>
</dbReference>
<evidence type="ECO:0000256" key="8">
    <source>
        <dbReference type="ARBA" id="ARBA00023136"/>
    </source>
</evidence>
<dbReference type="InterPro" id="IPR003439">
    <property type="entry name" value="ABC_transporter-like_ATP-bd"/>
</dbReference>
<evidence type="ECO:0000256" key="6">
    <source>
        <dbReference type="ARBA" id="ARBA00022840"/>
    </source>
</evidence>
<dbReference type="GO" id="GO:0140359">
    <property type="term" value="F:ABC-type transporter activity"/>
    <property type="evidence" value="ECO:0007669"/>
    <property type="project" value="InterPro"/>
</dbReference>
<dbReference type="GO" id="GO:0005524">
    <property type="term" value="F:ATP binding"/>
    <property type="evidence" value="ECO:0007669"/>
    <property type="project" value="UniProtKB-KW"/>
</dbReference>
<keyword evidence="8 9" id="KW-0472">Membrane</keyword>
<dbReference type="InterPro" id="IPR003593">
    <property type="entry name" value="AAA+_ATPase"/>
</dbReference>
<dbReference type="FunFam" id="3.40.50.300:FF:000299">
    <property type="entry name" value="ABC transporter ATP-binding protein/permease"/>
    <property type="match status" value="1"/>
</dbReference>
<feature type="transmembrane region" description="Helical" evidence="9">
    <location>
        <begin position="225"/>
        <end position="253"/>
    </location>
</feature>
<dbReference type="CDD" id="cd18552">
    <property type="entry name" value="ABC_6TM_MsbA_like"/>
    <property type="match status" value="1"/>
</dbReference>
<keyword evidence="3" id="KW-1003">Cell membrane</keyword>
<dbReference type="RefSeq" id="WP_145281140.1">
    <property type="nucleotide sequence ID" value="NZ_CP036291.1"/>
</dbReference>
<dbReference type="KEGG" id="pnd:Pla175_05690"/>
<dbReference type="InterPro" id="IPR011527">
    <property type="entry name" value="ABC1_TM_dom"/>
</dbReference>
<dbReference type="SMART" id="SM00382">
    <property type="entry name" value="AAA"/>
    <property type="match status" value="1"/>
</dbReference>
<evidence type="ECO:0000256" key="2">
    <source>
        <dbReference type="ARBA" id="ARBA00022448"/>
    </source>
</evidence>
<sequence>MKNYTRVLRIALSHRWNVAAAVLCSVVVAFFWAFNLAAVWPVVDVIMQNRSLHEWVQEEATQADTSLAAARATIENVNQQLDAAPEAEQAELHRRLAIAQHDAATFAQKAQRIAWLRPWVERWMPSTPFKTLLLVCGLVMGCTLLKNALRIVSLVLVGRLGAQVSRELRDRFYAHMLRLDMAEFSERGRGDLMNRCTNDLGAVGGGVQTLFGQAVLEPLKMITCFFAAAMISWRLLIVVAIIAPIVAITIRWLAKAIKRANRRAMEELSGIYETLSETLSGMKLIKAFTMEPIERRRFEASSRMFYRRSLKITFYNSLVSPITENLGVAMVVMAALAGGYLVLNQETHLLGLRISNEPLTHGMMSVFFAMLVGMSDPARRLSSLLQDIQRASASADRVYEVLDREPTIVDPKNPVALPPLRRALVFKDVNFAYHVDHPVLIDATIEVAAGETIAIVGPNGCGKSTLLNLLPRFFDADSGAITIDGVNVRDVRLEDLRKRIGLVTQDAVLFNDTVASNIAYGADHPTPAEIEAAARQAHAHTFITEKLSDGYDTIVGNGGSRLSGGQRQRVALARAILRDPEILILDEATSQIDVESEHLIHQVLEEFTRGRTTLLITHRPSTLTLADRVVVMDKGRVIDVGRPEELLPRCDLFRRLCHVNYRESA</sequence>
<feature type="transmembrane region" description="Helical" evidence="9">
    <location>
        <begin position="312"/>
        <end position="338"/>
    </location>
</feature>
<dbReference type="InterPro" id="IPR017871">
    <property type="entry name" value="ABC_transporter-like_CS"/>
</dbReference>
<dbReference type="EC" id="3.6.3.-" evidence="12"/>
<protein>
    <submittedName>
        <fullName evidence="12">Lipid A export ATP-binding/permease protein MsbA</fullName>
        <ecNumber evidence="12">3.6.3.-</ecNumber>
    </submittedName>
</protein>
<evidence type="ECO:0000259" key="11">
    <source>
        <dbReference type="PROSITE" id="PS50929"/>
    </source>
</evidence>
<dbReference type="PANTHER" id="PTHR24221:SF654">
    <property type="entry name" value="ATP-BINDING CASSETTE SUB-FAMILY B MEMBER 6"/>
    <property type="match status" value="1"/>
</dbReference>
<dbReference type="Gene3D" id="1.20.1560.10">
    <property type="entry name" value="ABC transporter type 1, transmembrane domain"/>
    <property type="match status" value="1"/>
</dbReference>
<comment type="subcellular location">
    <subcellularLocation>
        <location evidence="1">Cell membrane</location>
        <topology evidence="1">Multi-pass membrane protein</topology>
    </subcellularLocation>
</comment>
<keyword evidence="4 9" id="KW-0812">Transmembrane</keyword>
<dbReference type="GO" id="GO:0016887">
    <property type="term" value="F:ATP hydrolysis activity"/>
    <property type="evidence" value="ECO:0007669"/>
    <property type="project" value="InterPro"/>
</dbReference>
<dbReference type="PROSITE" id="PS50893">
    <property type="entry name" value="ABC_TRANSPORTER_2"/>
    <property type="match status" value="1"/>
</dbReference>
<dbReference type="AlphaFoldDB" id="A0A518D6V0"/>
<feature type="domain" description="ABC transporter" evidence="10">
    <location>
        <begin position="424"/>
        <end position="659"/>
    </location>
</feature>
<accession>A0A518D6V0</accession>
<gene>
    <name evidence="12" type="primary">msbA</name>
    <name evidence="12" type="ORF">Pla175_05690</name>
</gene>
<dbReference type="Gene3D" id="3.40.50.300">
    <property type="entry name" value="P-loop containing nucleotide triphosphate hydrolases"/>
    <property type="match status" value="1"/>
</dbReference>
<dbReference type="Pfam" id="PF00005">
    <property type="entry name" value="ABC_tran"/>
    <property type="match status" value="1"/>
</dbReference>
<dbReference type="OrthoDB" id="9762778at2"/>
<reference evidence="12 13" key="1">
    <citation type="submission" date="2019-02" db="EMBL/GenBank/DDBJ databases">
        <title>Deep-cultivation of Planctomycetes and their phenomic and genomic characterization uncovers novel biology.</title>
        <authorList>
            <person name="Wiegand S."/>
            <person name="Jogler M."/>
            <person name="Boedeker C."/>
            <person name="Pinto D."/>
            <person name="Vollmers J."/>
            <person name="Rivas-Marin E."/>
            <person name="Kohn T."/>
            <person name="Peeters S.H."/>
            <person name="Heuer A."/>
            <person name="Rast P."/>
            <person name="Oberbeckmann S."/>
            <person name="Bunk B."/>
            <person name="Jeske O."/>
            <person name="Meyerdierks A."/>
            <person name="Storesund J.E."/>
            <person name="Kallscheuer N."/>
            <person name="Luecker S."/>
            <person name="Lage O.M."/>
            <person name="Pohl T."/>
            <person name="Merkel B.J."/>
            <person name="Hornburger P."/>
            <person name="Mueller R.-W."/>
            <person name="Bruemmer F."/>
            <person name="Labrenz M."/>
            <person name="Spormann A.M."/>
            <person name="Op den Camp H."/>
            <person name="Overmann J."/>
            <person name="Amann R."/>
            <person name="Jetten M.S.M."/>
            <person name="Mascher T."/>
            <person name="Medema M.H."/>
            <person name="Devos D.P."/>
            <person name="Kaster A.-K."/>
            <person name="Ovreas L."/>
            <person name="Rohde M."/>
            <person name="Galperin M.Y."/>
            <person name="Jogler C."/>
        </authorList>
    </citation>
    <scope>NUCLEOTIDE SEQUENCE [LARGE SCALE GENOMIC DNA]</scope>
    <source>
        <strain evidence="12 13">Pla175</strain>
    </source>
</reference>
<dbReference type="InterPro" id="IPR036640">
    <property type="entry name" value="ABC1_TM_sf"/>
</dbReference>
<evidence type="ECO:0000313" key="13">
    <source>
        <dbReference type="Proteomes" id="UP000317429"/>
    </source>
</evidence>
<evidence type="ECO:0000256" key="9">
    <source>
        <dbReference type="SAM" id="Phobius"/>
    </source>
</evidence>
<evidence type="ECO:0000256" key="5">
    <source>
        <dbReference type="ARBA" id="ARBA00022741"/>
    </source>
</evidence>
<keyword evidence="5" id="KW-0547">Nucleotide-binding</keyword>